<keyword evidence="2" id="KW-0176">Collagen</keyword>
<gene>
    <name evidence="2" type="ORF">OG699_41525</name>
</gene>
<dbReference type="EMBL" id="CP109546">
    <property type="protein sequence ID" value="WTZ13887.1"/>
    <property type="molecule type" value="Genomic_DNA"/>
</dbReference>
<evidence type="ECO:0000256" key="1">
    <source>
        <dbReference type="SAM" id="MobiDB-lite"/>
    </source>
</evidence>
<evidence type="ECO:0000313" key="2">
    <source>
        <dbReference type="EMBL" id="WTZ13887.1"/>
    </source>
</evidence>
<dbReference type="Gene3D" id="1.20.5.320">
    <property type="entry name" value="6-Phosphogluconate Dehydrogenase, domain 3"/>
    <property type="match status" value="1"/>
</dbReference>
<organism evidence="2">
    <name type="scientific">Streptomyces sp. NBC_01393</name>
    <dbReference type="NCBI Taxonomy" id="2903851"/>
    <lineage>
        <taxon>Bacteria</taxon>
        <taxon>Bacillati</taxon>
        <taxon>Actinomycetota</taxon>
        <taxon>Actinomycetes</taxon>
        <taxon>Kitasatosporales</taxon>
        <taxon>Streptomycetaceae</taxon>
        <taxon>Streptomyces</taxon>
    </lineage>
</organism>
<name>A0AAU3IFC5_9ACTN</name>
<feature type="region of interest" description="Disordered" evidence="1">
    <location>
        <begin position="38"/>
        <end position="100"/>
    </location>
</feature>
<feature type="compositionally biased region" description="Low complexity" evidence="1">
    <location>
        <begin position="58"/>
        <end position="75"/>
    </location>
</feature>
<accession>A0AAU3IFC5</accession>
<protein>
    <submittedName>
        <fullName evidence="2">Collagen-like protein</fullName>
    </submittedName>
</protein>
<feature type="compositionally biased region" description="Polar residues" evidence="1">
    <location>
        <begin position="87"/>
        <end position="98"/>
    </location>
</feature>
<proteinExistence type="predicted"/>
<reference evidence="2" key="1">
    <citation type="submission" date="2022-10" db="EMBL/GenBank/DDBJ databases">
        <title>The complete genomes of actinobacterial strains from the NBC collection.</title>
        <authorList>
            <person name="Joergensen T.S."/>
            <person name="Alvarez Arevalo M."/>
            <person name="Sterndorff E.B."/>
            <person name="Faurdal D."/>
            <person name="Vuksanovic O."/>
            <person name="Mourched A.-S."/>
            <person name="Charusanti P."/>
            <person name="Shaw S."/>
            <person name="Blin K."/>
            <person name="Weber T."/>
        </authorList>
    </citation>
    <scope>NUCLEOTIDE SEQUENCE</scope>
    <source>
        <strain evidence="2">NBC_01393</strain>
    </source>
</reference>
<dbReference type="AlphaFoldDB" id="A0AAU3IFC5"/>
<sequence>MSSENDTPRRPRRHLIVGGVLVAVLAAQSMALVVQQEQIDDLKTQRSKPGPAGPAGPSGPAGLPGPRGLPGPAGKDGVDGKDAAVSVQGNATQTQLSETEARAHCETIASQAYPGNSDSGDETLDSLTDSYSATMHEKTFQRCMGEQGYPQ</sequence>